<evidence type="ECO:0000313" key="1">
    <source>
        <dbReference type="EMBL" id="UYP18082.1"/>
    </source>
</evidence>
<reference evidence="1" key="1">
    <citation type="submission" date="2022-10" db="EMBL/GenBank/DDBJ databases">
        <title>Rhodococcus ferula Z13 complete genome.</title>
        <authorList>
            <person name="Long X."/>
            <person name="Zang M."/>
        </authorList>
    </citation>
    <scope>NUCLEOTIDE SEQUENCE</scope>
    <source>
        <strain evidence="1">Z13</strain>
    </source>
</reference>
<accession>A0ACD4DDL0</accession>
<sequence length="152" mass="15210">MTSNALDRTTLTRRGLLGGAGAVAATVALAACGSAGGSAGEDTAVAAAPTTTTPPGPDAKVVAAVTDVPVGGAVLLASERLVLTQPTEGDFRAFTALCTHQGCNITGVEDDRIVCNCHGSRFDLDGNPVEGPAKRPLKVRSVEARGADLVVD</sequence>
<keyword evidence="2" id="KW-1185">Reference proteome</keyword>
<protein>
    <submittedName>
        <fullName evidence="1">Rieske (2Fe-2S) protein</fullName>
    </submittedName>
</protein>
<dbReference type="Proteomes" id="UP001156484">
    <property type="component" value="Chromosome"/>
</dbReference>
<dbReference type="EMBL" id="CP107551">
    <property type="protein sequence ID" value="UYP18082.1"/>
    <property type="molecule type" value="Genomic_DNA"/>
</dbReference>
<proteinExistence type="predicted"/>
<organism evidence="1 2">
    <name type="scientific">Rhodococcus sacchari</name>
    <dbReference type="NCBI Taxonomy" id="2962047"/>
    <lineage>
        <taxon>Bacteria</taxon>
        <taxon>Bacillati</taxon>
        <taxon>Actinomycetota</taxon>
        <taxon>Actinomycetes</taxon>
        <taxon>Mycobacteriales</taxon>
        <taxon>Nocardiaceae</taxon>
        <taxon>Rhodococcus</taxon>
    </lineage>
</organism>
<gene>
    <name evidence="1" type="ORF">OED52_15615</name>
</gene>
<name>A0ACD4DDL0_9NOCA</name>
<evidence type="ECO:0000313" key="2">
    <source>
        <dbReference type="Proteomes" id="UP001156484"/>
    </source>
</evidence>